<dbReference type="InterPro" id="IPR058787">
    <property type="entry name" value="ApnL_M"/>
</dbReference>
<evidence type="ECO:0000259" key="3">
    <source>
        <dbReference type="Pfam" id="PF25839"/>
    </source>
</evidence>
<evidence type="ECO:0000313" key="5">
    <source>
        <dbReference type="Proteomes" id="UP000327108"/>
    </source>
</evidence>
<sequence length="643" mass="69938">MTHAIFLTGTDVLESPKQVFKAGKLEATLDSGALRWIRWHGIEILRAIMFLVRTPGWGTPAAQISNLEVTENPNNFRITYDALYGSVATGVQVSITLEGTASGHLTAKGVIQATAPFETNRTGFVVLHPLAGVVGTEIDVQHASGASRKLVMPVPISPGQPLMDIRALTHHPYEGLSVTTRFEGDIFEMEDHRNWSDASFKTYSRPIGLPYPYLLDQEVPAVQSVEVSICDDGGSDIAFEAIEVPQVKGQKLPAFGLPFDSLQAVENAMPHLEALAEIAPARVLLRYDFTKETNNSSLSSLARLLEVIGASLEIQAILASGDIDGADKELASLAKLIGYASIHVSEISAFAKIDEQSFQPGEVRPDHPSEEAILAGLRKYFPRARHGSGTPAFFTEFNRKRPDRTLADYFTFTTTPSVHAADDASILETLQSLPHILNSARLLVGDKPLRVGPTGIGARINPYGPTLTNNDFSAREGMAAQDPRQRGLFAAAWHVGYLAQLASWSVERFSFGAATGPFGLISTRQTGSRTIWDEWPDGSLYPLFYVAKWISRATGGELVAAGLEDGLARLEWKVNGKPHTLLANLSAQARDVSLTDWLRPQGHLLDAGSLEAAALQKDTFSIAKQFPDLVKLDAYAVLHLRDE</sequence>
<dbReference type="AlphaFoldDB" id="A0A5N1JU19"/>
<dbReference type="Pfam" id="PF25837">
    <property type="entry name" value="Apionate_lact_N"/>
    <property type="match status" value="1"/>
</dbReference>
<dbReference type="Pfam" id="PF25839">
    <property type="entry name" value="Apionate_lact_C"/>
    <property type="match status" value="1"/>
</dbReference>
<feature type="domain" description="D-apionate lactonase N-terminal" evidence="1">
    <location>
        <begin position="7"/>
        <end position="229"/>
    </location>
</feature>
<proteinExistence type="predicted"/>
<feature type="domain" description="D-apionate lactonase C-terminal" evidence="3">
    <location>
        <begin position="575"/>
        <end position="638"/>
    </location>
</feature>
<evidence type="ECO:0000313" key="4">
    <source>
        <dbReference type="EMBL" id="KAA9367416.1"/>
    </source>
</evidence>
<evidence type="ECO:0000259" key="1">
    <source>
        <dbReference type="Pfam" id="PF25837"/>
    </source>
</evidence>
<reference evidence="4 5" key="1">
    <citation type="submission" date="2019-09" db="EMBL/GenBank/DDBJ databases">
        <title>Biological control of the noxious weed angled onion (Allium triquetrum) thwarted by endophytic bacteria in Victoria, Australia.</title>
        <authorList>
            <person name="Tehranchian P."/>
            <person name="Adair R.J."/>
            <person name="Van T.H."/>
            <person name="Morrison P.D."/>
            <person name="Williams H."/>
            <person name="Lawrie A.C."/>
        </authorList>
    </citation>
    <scope>NUCLEOTIDE SEQUENCE [LARGE SCALE GENOMIC DNA]</scope>
    <source>
        <strain evidence="4 5">RPTAtOch1</strain>
    </source>
</reference>
<organism evidence="4 5">
    <name type="scientific">Ochrobactrum quorumnocens</name>
    <dbReference type="NCBI Taxonomy" id="271865"/>
    <lineage>
        <taxon>Bacteria</taxon>
        <taxon>Pseudomonadati</taxon>
        <taxon>Pseudomonadota</taxon>
        <taxon>Alphaproteobacteria</taxon>
        <taxon>Hyphomicrobiales</taxon>
        <taxon>Brucellaceae</taxon>
        <taxon>Brucella/Ochrobactrum group</taxon>
        <taxon>Ochrobactrum</taxon>
    </lineage>
</organism>
<dbReference type="InterPro" id="IPR058788">
    <property type="entry name" value="ApnL_N"/>
</dbReference>
<dbReference type="EMBL" id="VYXQ01000012">
    <property type="protein sequence ID" value="KAA9367416.1"/>
    <property type="molecule type" value="Genomic_DNA"/>
</dbReference>
<keyword evidence="5" id="KW-1185">Reference proteome</keyword>
<dbReference type="Pfam" id="PF25838">
    <property type="entry name" value="Apionate_lact_M"/>
    <property type="match status" value="1"/>
</dbReference>
<dbReference type="Proteomes" id="UP000327108">
    <property type="component" value="Unassembled WGS sequence"/>
</dbReference>
<accession>A0A5N1JU19</accession>
<comment type="caution">
    <text evidence="4">The sequence shown here is derived from an EMBL/GenBank/DDBJ whole genome shotgun (WGS) entry which is preliminary data.</text>
</comment>
<name>A0A5N1JU19_9HYPH</name>
<feature type="domain" description="D-apionate lactonase TIM barrel" evidence="2">
    <location>
        <begin position="263"/>
        <end position="554"/>
    </location>
</feature>
<gene>
    <name evidence="4" type="ORF">F3W84_13430</name>
</gene>
<evidence type="ECO:0000259" key="2">
    <source>
        <dbReference type="Pfam" id="PF25838"/>
    </source>
</evidence>
<dbReference type="RefSeq" id="WP_151093843.1">
    <property type="nucleotide sequence ID" value="NZ_VYXQ01000012.1"/>
</dbReference>
<dbReference type="InterPro" id="IPR058789">
    <property type="entry name" value="ApnL_C"/>
</dbReference>
<protein>
    <submittedName>
        <fullName evidence="4">Uncharacterized protein</fullName>
    </submittedName>
</protein>